<organism evidence="2 3">
    <name type="scientific">Caldinitratiruptor microaerophilus</name>
    <dbReference type="NCBI Taxonomy" id="671077"/>
    <lineage>
        <taxon>Bacteria</taxon>
        <taxon>Bacillati</taxon>
        <taxon>Bacillota</taxon>
        <taxon>Clostridia</taxon>
        <taxon>Eubacteriales</taxon>
        <taxon>Symbiobacteriaceae</taxon>
        <taxon>Caldinitratiruptor</taxon>
    </lineage>
</organism>
<keyword evidence="1" id="KW-1133">Transmembrane helix</keyword>
<evidence type="ECO:0000256" key="1">
    <source>
        <dbReference type="SAM" id="Phobius"/>
    </source>
</evidence>
<protein>
    <recommendedName>
        <fullName evidence="4">Type II secretion system protein GspF domain-containing protein</fullName>
    </recommendedName>
</protein>
<keyword evidence="1" id="KW-0812">Transmembrane</keyword>
<accession>A0AA35CIU8</accession>
<reference evidence="2" key="1">
    <citation type="submission" date="2022-03" db="EMBL/GenBank/DDBJ databases">
        <title>Complete genome sequence of Caldinitratiruptor microaerophilus.</title>
        <authorList>
            <person name="Mukaiyama R."/>
            <person name="Nishiyama T."/>
            <person name="Ueda K."/>
        </authorList>
    </citation>
    <scope>NUCLEOTIDE SEQUENCE</scope>
    <source>
        <strain evidence="2">JCM 16183</strain>
    </source>
</reference>
<dbReference type="Proteomes" id="UP001163687">
    <property type="component" value="Chromosome"/>
</dbReference>
<dbReference type="KEGG" id="cmic:caldi_10320"/>
<name>A0AA35CIU8_9FIRM</name>
<dbReference type="EMBL" id="AP025628">
    <property type="protein sequence ID" value="BDG59942.1"/>
    <property type="molecule type" value="Genomic_DNA"/>
</dbReference>
<dbReference type="PANTHER" id="PTHR35007">
    <property type="entry name" value="INTEGRAL MEMBRANE PROTEIN-RELATED"/>
    <property type="match status" value="1"/>
</dbReference>
<keyword evidence="1" id="KW-0472">Membrane</keyword>
<dbReference type="RefSeq" id="WP_264844021.1">
    <property type="nucleotide sequence ID" value="NZ_AP025628.1"/>
</dbReference>
<proteinExistence type="predicted"/>
<evidence type="ECO:0008006" key="4">
    <source>
        <dbReference type="Google" id="ProtNLM"/>
    </source>
</evidence>
<sequence length="258" mass="27253">MIATVAVLVAGIAALVRTLLEPPPFRIRRLPARRRGVRPPDLTGRFPRPLRVRLQAVGWPPAAFAAVVSGGTLTALLLLPALGATALFLALTVLAVSFWTLEAEYRRWQVEIFRELPVLADLLEIHLAAGDTPLQALAGAASLLSGPLRPQVDRTLARAALGQDFVSALQSLGQVTGRPEMAAVAARLGAALHARTPSHPGFAALSESLRRTAEAEIREASRRMPAVFALIAMVGLFNLALVIGGPILLASLHALAGP</sequence>
<dbReference type="AlphaFoldDB" id="A0AA35CIU8"/>
<keyword evidence="3" id="KW-1185">Reference proteome</keyword>
<feature type="transmembrane region" description="Helical" evidence="1">
    <location>
        <begin position="227"/>
        <end position="249"/>
    </location>
</feature>
<evidence type="ECO:0000313" key="3">
    <source>
        <dbReference type="Proteomes" id="UP001163687"/>
    </source>
</evidence>
<dbReference type="PANTHER" id="PTHR35007:SF2">
    <property type="entry name" value="PILUS ASSEMBLE PROTEIN"/>
    <property type="match status" value="1"/>
</dbReference>
<evidence type="ECO:0000313" key="2">
    <source>
        <dbReference type="EMBL" id="BDG59942.1"/>
    </source>
</evidence>
<feature type="transmembrane region" description="Helical" evidence="1">
    <location>
        <begin position="77"/>
        <end position="101"/>
    </location>
</feature>
<gene>
    <name evidence="2" type="ORF">caldi_10320</name>
</gene>